<evidence type="ECO:0000256" key="1">
    <source>
        <dbReference type="ARBA" id="ARBA00005817"/>
    </source>
</evidence>
<protein>
    <submittedName>
        <fullName evidence="4">Electron transfer flavoprotein subunit alpha/FixB family protein</fullName>
    </submittedName>
</protein>
<reference evidence="4 5" key="1">
    <citation type="submission" date="2021-02" db="EMBL/GenBank/DDBJ databases">
        <title>FDA dAtabase for Regulatory Grade micrObial Sequences (FDA-ARGOS): Supporting development and validation of Infectious Disease Dx tests.</title>
        <authorList>
            <person name="Carlson P."/>
            <person name="Fischbach M."/>
            <person name="Hastie J."/>
            <person name="Bilen M."/>
            <person name="Cheng A."/>
            <person name="Tallon L."/>
            <person name="Sadzewicz L."/>
            <person name="Zhao X."/>
            <person name="Boylan J."/>
            <person name="Ott S."/>
            <person name="Bowen H."/>
            <person name="Vavikolanu K."/>
            <person name="Mehta A."/>
            <person name="Aluvathingal J."/>
            <person name="Nadendla S."/>
            <person name="Yan Y."/>
            <person name="Sichtig H."/>
        </authorList>
    </citation>
    <scope>NUCLEOTIDE SEQUENCE [LARGE SCALE GENOMIC DNA]</scope>
    <source>
        <strain evidence="4 5">FDAARGOS_1229</strain>
    </source>
</reference>
<dbReference type="InterPro" id="IPR014729">
    <property type="entry name" value="Rossmann-like_a/b/a_fold"/>
</dbReference>
<dbReference type="SUPFAM" id="SSF52467">
    <property type="entry name" value="DHS-like NAD/FAD-binding domain"/>
    <property type="match status" value="1"/>
</dbReference>
<accession>A0ABX7H869</accession>
<name>A0ABX7H869_9BACT</name>
<dbReference type="SUPFAM" id="SSF52402">
    <property type="entry name" value="Adenine nucleotide alpha hydrolases-like"/>
    <property type="match status" value="1"/>
</dbReference>
<keyword evidence="5" id="KW-1185">Reference proteome</keyword>
<dbReference type="PANTHER" id="PTHR43153">
    <property type="entry name" value="ELECTRON TRANSFER FLAVOPROTEIN ALPHA"/>
    <property type="match status" value="1"/>
</dbReference>
<evidence type="ECO:0000313" key="4">
    <source>
        <dbReference type="EMBL" id="QRO51084.1"/>
    </source>
</evidence>
<dbReference type="RefSeq" id="WP_027201896.1">
    <property type="nucleotide sequence ID" value="NZ_CAJKXH010000045.1"/>
</dbReference>
<keyword evidence="2" id="KW-0813">Transport</keyword>
<dbReference type="Gene3D" id="3.40.50.620">
    <property type="entry name" value="HUPs"/>
    <property type="match status" value="1"/>
</dbReference>
<gene>
    <name evidence="4" type="ORF">I6J59_05555</name>
</gene>
<dbReference type="PANTHER" id="PTHR43153:SF1">
    <property type="entry name" value="ELECTRON TRANSFER FLAVOPROTEIN SUBUNIT ALPHA, MITOCHONDRIAL"/>
    <property type="match status" value="1"/>
</dbReference>
<dbReference type="GeneID" id="93096048"/>
<organism evidence="4 5">
    <name type="scientific">Butyricimonas virosa</name>
    <dbReference type="NCBI Taxonomy" id="544645"/>
    <lineage>
        <taxon>Bacteria</taxon>
        <taxon>Pseudomonadati</taxon>
        <taxon>Bacteroidota</taxon>
        <taxon>Bacteroidia</taxon>
        <taxon>Bacteroidales</taxon>
        <taxon>Odoribacteraceae</taxon>
        <taxon>Butyricimonas</taxon>
    </lineage>
</organism>
<dbReference type="Gene3D" id="3.40.50.1220">
    <property type="entry name" value="TPP-binding domain"/>
    <property type="match status" value="1"/>
</dbReference>
<dbReference type="PIRSF" id="PIRSF000089">
    <property type="entry name" value="Electra_flavoP_a"/>
    <property type="match status" value="1"/>
</dbReference>
<dbReference type="SMART" id="SM00893">
    <property type="entry name" value="ETF"/>
    <property type="match status" value="1"/>
</dbReference>
<dbReference type="InterPro" id="IPR001308">
    <property type="entry name" value="ETF_a/FixB"/>
</dbReference>
<dbReference type="Pfam" id="PF00766">
    <property type="entry name" value="ETF_alpha"/>
    <property type="match status" value="1"/>
</dbReference>
<proteinExistence type="inferred from homology"/>
<evidence type="ECO:0000256" key="2">
    <source>
        <dbReference type="ARBA" id="ARBA00022982"/>
    </source>
</evidence>
<dbReference type="InterPro" id="IPR014730">
    <property type="entry name" value="ETF_a/b_N"/>
</dbReference>
<sequence>MDKAQYKNVYVFVEQREGVIQNVGLELLGKARELADALNEKVYAMLLGHDLTTQAQECIAYGADTVLRVDAPELATYVTEPYAQAIYQIIRDNKPSIVLIGATTIGRDLGPRLSARVETGLTADCTGLEISEERDLLMTRPAFGGNLMATIICKEHRPQMSTVRPGVMRMGQRDENRKGTIEDVKINFDKSKFRVRVLETVKQTKNLVDITEAHVLISGGRGVGNAEGFDMLRTMANTIGAEVSASRAMVDAGVLGHERQVGQTGKTVRPDLYFAMGISGAIQHLAGMEESEYIIAINKDKFAPIFNVADLGIVGDVRKIVPLLTEKLKR</sequence>
<dbReference type="CDD" id="cd01715">
    <property type="entry name" value="ETF_alpha"/>
    <property type="match status" value="1"/>
</dbReference>
<comment type="similarity">
    <text evidence="1">Belongs to the ETF alpha-subunit/FixB family.</text>
</comment>
<dbReference type="InterPro" id="IPR033947">
    <property type="entry name" value="ETF_alpha_N"/>
</dbReference>
<keyword evidence="2" id="KW-0249">Electron transport</keyword>
<feature type="domain" description="Electron transfer flavoprotein alpha/beta-subunit N-terminal" evidence="3">
    <location>
        <begin position="9"/>
        <end position="197"/>
    </location>
</feature>
<dbReference type="Pfam" id="PF01012">
    <property type="entry name" value="ETF"/>
    <property type="match status" value="1"/>
</dbReference>
<evidence type="ECO:0000313" key="5">
    <source>
        <dbReference type="Proteomes" id="UP000654720"/>
    </source>
</evidence>
<dbReference type="Proteomes" id="UP000654720">
    <property type="component" value="Chromosome"/>
</dbReference>
<dbReference type="InterPro" id="IPR029035">
    <property type="entry name" value="DHS-like_NAD/FAD-binding_dom"/>
</dbReference>
<dbReference type="EMBL" id="CP069450">
    <property type="protein sequence ID" value="QRO51084.1"/>
    <property type="molecule type" value="Genomic_DNA"/>
</dbReference>
<dbReference type="InterPro" id="IPR014731">
    <property type="entry name" value="ETF_asu_C"/>
</dbReference>
<evidence type="ECO:0000259" key="3">
    <source>
        <dbReference type="SMART" id="SM00893"/>
    </source>
</evidence>